<gene>
    <name evidence="2" type="ORF">LTR97_011801</name>
</gene>
<comment type="caution">
    <text evidence="2">The sequence shown here is derived from an EMBL/GenBank/DDBJ whole genome shotgun (WGS) entry which is preliminary data.</text>
</comment>
<proteinExistence type="predicted"/>
<protein>
    <submittedName>
        <fullName evidence="2">Uncharacterized protein</fullName>
    </submittedName>
</protein>
<dbReference type="Proteomes" id="UP001310594">
    <property type="component" value="Unassembled WGS sequence"/>
</dbReference>
<evidence type="ECO:0000313" key="3">
    <source>
        <dbReference type="Proteomes" id="UP001310594"/>
    </source>
</evidence>
<dbReference type="EMBL" id="JAVRQU010000022">
    <property type="protein sequence ID" value="KAK5691149.1"/>
    <property type="molecule type" value="Genomic_DNA"/>
</dbReference>
<feature type="signal peptide" evidence="1">
    <location>
        <begin position="1"/>
        <end position="20"/>
    </location>
</feature>
<dbReference type="AlphaFoldDB" id="A0AAN7ZYF8"/>
<name>A0AAN7ZYF8_9PEZI</name>
<organism evidence="2 3">
    <name type="scientific">Elasticomyces elasticus</name>
    <dbReference type="NCBI Taxonomy" id="574655"/>
    <lineage>
        <taxon>Eukaryota</taxon>
        <taxon>Fungi</taxon>
        <taxon>Dikarya</taxon>
        <taxon>Ascomycota</taxon>
        <taxon>Pezizomycotina</taxon>
        <taxon>Dothideomycetes</taxon>
        <taxon>Dothideomycetidae</taxon>
        <taxon>Mycosphaerellales</taxon>
        <taxon>Teratosphaeriaceae</taxon>
        <taxon>Elasticomyces</taxon>
    </lineage>
</organism>
<reference evidence="2" key="1">
    <citation type="submission" date="2023-08" db="EMBL/GenBank/DDBJ databases">
        <title>Black Yeasts Isolated from many extreme environments.</title>
        <authorList>
            <person name="Coleine C."/>
            <person name="Stajich J.E."/>
            <person name="Selbmann L."/>
        </authorList>
    </citation>
    <scope>NUCLEOTIDE SEQUENCE</scope>
    <source>
        <strain evidence="2">CCFEE 5810</strain>
    </source>
</reference>
<evidence type="ECO:0000313" key="2">
    <source>
        <dbReference type="EMBL" id="KAK5691149.1"/>
    </source>
</evidence>
<keyword evidence="1" id="KW-0732">Signal</keyword>
<evidence type="ECO:0000256" key="1">
    <source>
        <dbReference type="SAM" id="SignalP"/>
    </source>
</evidence>
<accession>A0AAN7ZYF8</accession>
<sequence length="141" mass="15786">MYFQFATIVAVATILTTVNATAAEKREGRNKLLNMTGNKTSCHDACRPALDALLSGEQNTDEQESHQHATTSCVTACEDEKWTLWYNNQVAELRKRTAEANEVLHLADAMLHSVAGDTWTEDGWMIKSQRDETGTRSLAYY</sequence>
<feature type="chain" id="PRO_5042922745" evidence="1">
    <location>
        <begin position="21"/>
        <end position="141"/>
    </location>
</feature>